<comment type="caution">
    <text evidence="1">The sequence shown here is derived from an EMBL/GenBank/DDBJ whole genome shotgun (WGS) entry which is preliminary data.</text>
</comment>
<evidence type="ECO:0000313" key="2">
    <source>
        <dbReference type="Proteomes" id="UP000821845"/>
    </source>
</evidence>
<reference evidence="1" key="1">
    <citation type="submission" date="2020-05" db="EMBL/GenBank/DDBJ databases">
        <title>Large-scale comparative analyses of tick genomes elucidate their genetic diversity and vector capacities.</title>
        <authorList>
            <person name="Jia N."/>
            <person name="Wang J."/>
            <person name="Shi W."/>
            <person name="Du L."/>
            <person name="Sun Y."/>
            <person name="Zhan W."/>
            <person name="Jiang J."/>
            <person name="Wang Q."/>
            <person name="Zhang B."/>
            <person name="Ji P."/>
            <person name="Sakyi L.B."/>
            <person name="Cui X."/>
            <person name="Yuan T."/>
            <person name="Jiang B."/>
            <person name="Yang W."/>
            <person name="Lam T.T.-Y."/>
            <person name="Chang Q."/>
            <person name="Ding S."/>
            <person name="Wang X."/>
            <person name="Zhu J."/>
            <person name="Ruan X."/>
            <person name="Zhao L."/>
            <person name="Wei J."/>
            <person name="Que T."/>
            <person name="Du C."/>
            <person name="Cheng J."/>
            <person name="Dai P."/>
            <person name="Han X."/>
            <person name="Huang E."/>
            <person name="Gao Y."/>
            <person name="Liu J."/>
            <person name="Shao H."/>
            <person name="Ye R."/>
            <person name="Li L."/>
            <person name="Wei W."/>
            <person name="Wang X."/>
            <person name="Wang C."/>
            <person name="Yang T."/>
            <person name="Huo Q."/>
            <person name="Li W."/>
            <person name="Guo W."/>
            <person name="Chen H."/>
            <person name="Zhou L."/>
            <person name="Ni X."/>
            <person name="Tian J."/>
            <person name="Zhou Y."/>
            <person name="Sheng Y."/>
            <person name="Liu T."/>
            <person name="Pan Y."/>
            <person name="Xia L."/>
            <person name="Li J."/>
            <person name="Zhao F."/>
            <person name="Cao W."/>
        </authorList>
    </citation>
    <scope>NUCLEOTIDE SEQUENCE</scope>
    <source>
        <strain evidence="1">Hyas-2018</strain>
    </source>
</reference>
<evidence type="ECO:0000313" key="1">
    <source>
        <dbReference type="EMBL" id="KAH6936730.1"/>
    </source>
</evidence>
<keyword evidence="2" id="KW-1185">Reference proteome</keyword>
<protein>
    <submittedName>
        <fullName evidence="1">Uncharacterized protein</fullName>
    </submittedName>
</protein>
<sequence>MVSWRSANSVTLPQRWGPSRARSSRVRPYKKTIPACSLCGTIGHRPSACPRPTPGRCTRYGTQVQVTPDGLAQHECNPTCLLCSGTHETGARGYPGKYRKSAPPLTPNSLHRRKRACKRLPKPSLDRLSTRWRPHRRPPLFTARRLSWHHLRTKRRTPYRNGAEPSFNRAHLHYHKTLVGALFNVFIFSSSQEGSEPDKASSTSQQEPFVTGARCKPPAGSVHPVNTYKGRSTPRTGHTGQLTGPGRLQAHLGRQGHR</sequence>
<organism evidence="1 2">
    <name type="scientific">Hyalomma asiaticum</name>
    <name type="common">Tick</name>
    <dbReference type="NCBI Taxonomy" id="266040"/>
    <lineage>
        <taxon>Eukaryota</taxon>
        <taxon>Metazoa</taxon>
        <taxon>Ecdysozoa</taxon>
        <taxon>Arthropoda</taxon>
        <taxon>Chelicerata</taxon>
        <taxon>Arachnida</taxon>
        <taxon>Acari</taxon>
        <taxon>Parasitiformes</taxon>
        <taxon>Ixodida</taxon>
        <taxon>Ixodoidea</taxon>
        <taxon>Ixodidae</taxon>
        <taxon>Hyalomminae</taxon>
        <taxon>Hyalomma</taxon>
    </lineage>
</organism>
<dbReference type="Proteomes" id="UP000821845">
    <property type="component" value="Chromosome 3"/>
</dbReference>
<proteinExistence type="predicted"/>
<accession>A0ACB7SPY3</accession>
<dbReference type="EMBL" id="CM023483">
    <property type="protein sequence ID" value="KAH6936730.1"/>
    <property type="molecule type" value="Genomic_DNA"/>
</dbReference>
<name>A0ACB7SPY3_HYAAI</name>
<gene>
    <name evidence="1" type="ORF">HPB50_021017</name>
</gene>